<dbReference type="InParanoid" id="A0A540VAK8"/>
<dbReference type="PANTHER" id="PTHR42760:SF40">
    <property type="entry name" value="3-OXOACYL-[ACYL-CARRIER-PROTEIN] REDUCTASE, CHLOROPLASTIC"/>
    <property type="match status" value="1"/>
</dbReference>
<dbReference type="OrthoDB" id="9803333at2"/>
<evidence type="ECO:0000313" key="5">
    <source>
        <dbReference type="Proteomes" id="UP000317371"/>
    </source>
</evidence>
<dbReference type="AlphaFoldDB" id="A0A540VAK8"/>
<dbReference type="RefSeq" id="WP_141611911.1">
    <property type="nucleotide sequence ID" value="NZ_VIGC02000033.1"/>
</dbReference>
<evidence type="ECO:0000313" key="4">
    <source>
        <dbReference type="EMBL" id="TQE93771.1"/>
    </source>
</evidence>
<evidence type="ECO:0000256" key="1">
    <source>
        <dbReference type="ARBA" id="ARBA00006484"/>
    </source>
</evidence>
<dbReference type="GO" id="GO:0016616">
    <property type="term" value="F:oxidoreductase activity, acting on the CH-OH group of donors, NAD or NADP as acceptor"/>
    <property type="evidence" value="ECO:0007669"/>
    <property type="project" value="TreeGrafter"/>
</dbReference>
<dbReference type="PRINTS" id="PR00080">
    <property type="entry name" value="SDRFAMILY"/>
</dbReference>
<organism evidence="4 5">
    <name type="scientific">Litorilinea aerophila</name>
    <dbReference type="NCBI Taxonomy" id="1204385"/>
    <lineage>
        <taxon>Bacteria</taxon>
        <taxon>Bacillati</taxon>
        <taxon>Chloroflexota</taxon>
        <taxon>Caldilineae</taxon>
        <taxon>Caldilineales</taxon>
        <taxon>Caldilineaceae</taxon>
        <taxon>Litorilinea</taxon>
    </lineage>
</organism>
<dbReference type="SMART" id="SM00822">
    <property type="entry name" value="PKS_KR"/>
    <property type="match status" value="1"/>
</dbReference>
<dbReference type="FunFam" id="3.40.50.720:FF:000084">
    <property type="entry name" value="Short-chain dehydrogenase reductase"/>
    <property type="match status" value="1"/>
</dbReference>
<accession>A0A540VAK8</accession>
<reference evidence="4 5" key="1">
    <citation type="submission" date="2019-06" db="EMBL/GenBank/DDBJ databases">
        <title>Genome sequence of Litorilinea aerophila BAA-2444.</title>
        <authorList>
            <person name="Maclea K.S."/>
            <person name="Maurais E.G."/>
            <person name="Iannazzi L.C."/>
        </authorList>
    </citation>
    <scope>NUCLEOTIDE SEQUENCE [LARGE SCALE GENOMIC DNA]</scope>
    <source>
        <strain evidence="4 5">ATCC BAA-2444</strain>
    </source>
</reference>
<evidence type="ECO:0000256" key="2">
    <source>
        <dbReference type="ARBA" id="ARBA00023002"/>
    </source>
</evidence>
<comment type="caution">
    <text evidence="4">The sequence shown here is derived from an EMBL/GenBank/DDBJ whole genome shotgun (WGS) entry which is preliminary data.</text>
</comment>
<proteinExistence type="inferred from homology"/>
<dbReference type="PROSITE" id="PS00061">
    <property type="entry name" value="ADH_SHORT"/>
    <property type="match status" value="1"/>
</dbReference>
<protein>
    <submittedName>
        <fullName evidence="4">SDR family oxidoreductase</fullName>
    </submittedName>
</protein>
<dbReference type="InterPro" id="IPR020904">
    <property type="entry name" value="Sc_DH/Rdtase_CS"/>
</dbReference>
<dbReference type="InterPro" id="IPR002347">
    <property type="entry name" value="SDR_fam"/>
</dbReference>
<keyword evidence="2" id="KW-0560">Oxidoreductase</keyword>
<dbReference type="PRINTS" id="PR00081">
    <property type="entry name" value="GDHRDH"/>
</dbReference>
<keyword evidence="5" id="KW-1185">Reference proteome</keyword>
<dbReference type="PANTHER" id="PTHR42760">
    <property type="entry name" value="SHORT-CHAIN DEHYDROGENASES/REDUCTASES FAMILY MEMBER"/>
    <property type="match status" value="1"/>
</dbReference>
<dbReference type="InterPro" id="IPR057326">
    <property type="entry name" value="KR_dom"/>
</dbReference>
<evidence type="ECO:0000259" key="3">
    <source>
        <dbReference type="SMART" id="SM00822"/>
    </source>
</evidence>
<dbReference type="Gene3D" id="3.40.50.720">
    <property type="entry name" value="NAD(P)-binding Rossmann-like Domain"/>
    <property type="match status" value="1"/>
</dbReference>
<sequence length="253" mass="26109">MQLDLSGKNALVTGGNIGIGAGISEALASCGAAVALTYFSHQEAAMETVARIERAGGRAFAFQLDATDSAQVNAVVNQAAEALGGGIHILINNAGHLVGRVSVAEMDDAHWHKVLDVNLSSAFYVTRATLPFMPNGGRIVNMSSLAARNGGGNGAVPYAAAKAAILGFTRGLAKELAPRNITVNALAPGFIVDTPFHETFTGVEKYDSIVAGIPLKRAGTPQDVAGAVLYYVSELGSWITGQVAEINGGAWFV</sequence>
<dbReference type="Pfam" id="PF13561">
    <property type="entry name" value="adh_short_C2"/>
    <property type="match status" value="1"/>
</dbReference>
<dbReference type="SUPFAM" id="SSF51735">
    <property type="entry name" value="NAD(P)-binding Rossmann-fold domains"/>
    <property type="match status" value="1"/>
</dbReference>
<gene>
    <name evidence="4" type="ORF">FKZ61_19880</name>
</gene>
<dbReference type="CDD" id="cd05233">
    <property type="entry name" value="SDR_c"/>
    <property type="match status" value="1"/>
</dbReference>
<dbReference type="Proteomes" id="UP000317371">
    <property type="component" value="Unassembled WGS sequence"/>
</dbReference>
<feature type="domain" description="Ketoreductase" evidence="3">
    <location>
        <begin position="8"/>
        <end position="189"/>
    </location>
</feature>
<comment type="similarity">
    <text evidence="1">Belongs to the short-chain dehydrogenases/reductases (SDR) family.</text>
</comment>
<dbReference type="InterPro" id="IPR036291">
    <property type="entry name" value="NAD(P)-bd_dom_sf"/>
</dbReference>
<dbReference type="EMBL" id="VIGC01000033">
    <property type="protein sequence ID" value="TQE93771.1"/>
    <property type="molecule type" value="Genomic_DNA"/>
</dbReference>
<name>A0A540VAK8_9CHLR</name>
<dbReference type="GO" id="GO:0030497">
    <property type="term" value="P:fatty acid elongation"/>
    <property type="evidence" value="ECO:0007669"/>
    <property type="project" value="TreeGrafter"/>
</dbReference>